<dbReference type="RefSeq" id="WP_009840080.1">
    <property type="nucleotide sequence ID" value="NZ_CH959301.1"/>
</dbReference>
<accession>A4CA40</accession>
<evidence type="ECO:0000313" key="5">
    <source>
        <dbReference type="EMBL" id="EAR28248.1"/>
    </source>
</evidence>
<evidence type="ECO:0000259" key="4">
    <source>
        <dbReference type="PROSITE" id="PS01124"/>
    </source>
</evidence>
<dbReference type="InterPro" id="IPR046532">
    <property type="entry name" value="DUF6597"/>
</dbReference>
<sequence length="279" mass="32322">MKNWKLTPTDPKVAKYIDCYWFLEREVGDTGNHRPKLNPDPAAHLIIVDAELPYHYEHELNIQTGFGSHWIFAHRNTFIMNHAQPFRMLGIKFKVGALYSLALSGTLPTLDKVDCIALNQWVIGQSFLTQDLLTQAQSHQIHTRDLLNKTLSPWLSTIEDDRHSELTRAILPLLNSRVNISEIGERLHRSQRTIERSFLKTTQLTLKQCKSMIRLEEILNYLYKLDEKEINWPDLACKFQFSDQPHLIRYLKSAIGATPSDYAAMRDLTIDVYGDFELS</sequence>
<evidence type="ECO:0000313" key="6">
    <source>
        <dbReference type="Proteomes" id="UP000006201"/>
    </source>
</evidence>
<dbReference type="Pfam" id="PF12833">
    <property type="entry name" value="HTH_18"/>
    <property type="match status" value="1"/>
</dbReference>
<evidence type="ECO:0000256" key="3">
    <source>
        <dbReference type="ARBA" id="ARBA00023163"/>
    </source>
</evidence>
<dbReference type="Pfam" id="PF20240">
    <property type="entry name" value="DUF6597"/>
    <property type="match status" value="1"/>
</dbReference>
<keyword evidence="2" id="KW-0238">DNA-binding</keyword>
<protein>
    <submittedName>
        <fullName evidence="5">Transcriptional regulator, AraC family protein</fullName>
    </submittedName>
</protein>
<dbReference type="InterPro" id="IPR050204">
    <property type="entry name" value="AraC_XylS_family_regulators"/>
</dbReference>
<keyword evidence="3" id="KW-0804">Transcription</keyword>
<dbReference type="PROSITE" id="PS01124">
    <property type="entry name" value="HTH_ARAC_FAMILY_2"/>
    <property type="match status" value="1"/>
</dbReference>
<gene>
    <name evidence="5" type="ORF">PTD2_20572</name>
</gene>
<dbReference type="GO" id="GO:0043565">
    <property type="term" value="F:sequence-specific DNA binding"/>
    <property type="evidence" value="ECO:0007669"/>
    <property type="project" value="InterPro"/>
</dbReference>
<name>A4CA40_9GAMM</name>
<dbReference type="PANTHER" id="PTHR46796">
    <property type="entry name" value="HTH-TYPE TRANSCRIPTIONAL ACTIVATOR RHAS-RELATED"/>
    <property type="match status" value="1"/>
</dbReference>
<dbReference type="OrthoDB" id="6592899at2"/>
<dbReference type="AlphaFoldDB" id="A4CA40"/>
<dbReference type="SMART" id="SM00342">
    <property type="entry name" value="HTH_ARAC"/>
    <property type="match status" value="1"/>
</dbReference>
<dbReference type="InterPro" id="IPR018060">
    <property type="entry name" value="HTH_AraC"/>
</dbReference>
<dbReference type="Proteomes" id="UP000006201">
    <property type="component" value="Unassembled WGS sequence"/>
</dbReference>
<evidence type="ECO:0000256" key="2">
    <source>
        <dbReference type="ARBA" id="ARBA00023125"/>
    </source>
</evidence>
<dbReference type="HOGENOM" id="CLU_066193_1_0_6"/>
<feature type="domain" description="HTH araC/xylS-type" evidence="4">
    <location>
        <begin position="164"/>
        <end position="265"/>
    </location>
</feature>
<dbReference type="STRING" id="87626.PTD2_20572"/>
<comment type="caution">
    <text evidence="5">The sequence shown here is derived from an EMBL/GenBank/DDBJ whole genome shotgun (WGS) entry which is preliminary data.</text>
</comment>
<evidence type="ECO:0000256" key="1">
    <source>
        <dbReference type="ARBA" id="ARBA00023015"/>
    </source>
</evidence>
<keyword evidence="6" id="KW-1185">Reference proteome</keyword>
<dbReference type="Gene3D" id="1.10.10.60">
    <property type="entry name" value="Homeodomain-like"/>
    <property type="match status" value="1"/>
</dbReference>
<organism evidence="5 6">
    <name type="scientific">Pseudoalteromonas tunicata D2</name>
    <dbReference type="NCBI Taxonomy" id="87626"/>
    <lineage>
        <taxon>Bacteria</taxon>
        <taxon>Pseudomonadati</taxon>
        <taxon>Pseudomonadota</taxon>
        <taxon>Gammaproteobacteria</taxon>
        <taxon>Alteromonadales</taxon>
        <taxon>Pseudoalteromonadaceae</taxon>
        <taxon>Pseudoalteromonas</taxon>
    </lineage>
</organism>
<dbReference type="eggNOG" id="COG2207">
    <property type="taxonomic scope" value="Bacteria"/>
</dbReference>
<reference evidence="5 6" key="1">
    <citation type="submission" date="2006-02" db="EMBL/GenBank/DDBJ databases">
        <authorList>
            <person name="Moran M.A."/>
            <person name="Kjelleberg S."/>
            <person name="Egan S."/>
            <person name="Saunders N."/>
            <person name="Thomas T."/>
            <person name="Ferriera S."/>
            <person name="Johnson J."/>
            <person name="Kravitz S."/>
            <person name="Halpern A."/>
            <person name="Remington K."/>
            <person name="Beeson K."/>
            <person name="Tran B."/>
            <person name="Rogers Y.-H."/>
            <person name="Friedman R."/>
            <person name="Venter J.C."/>
        </authorList>
    </citation>
    <scope>NUCLEOTIDE SEQUENCE [LARGE SCALE GENOMIC DNA]</scope>
    <source>
        <strain evidence="5 6">D2</strain>
    </source>
</reference>
<dbReference type="EMBL" id="AAOH01000004">
    <property type="protein sequence ID" value="EAR28248.1"/>
    <property type="molecule type" value="Genomic_DNA"/>
</dbReference>
<dbReference type="GO" id="GO:0003700">
    <property type="term" value="F:DNA-binding transcription factor activity"/>
    <property type="evidence" value="ECO:0007669"/>
    <property type="project" value="InterPro"/>
</dbReference>
<proteinExistence type="predicted"/>
<keyword evidence="1" id="KW-0805">Transcription regulation</keyword>
<dbReference type="PANTHER" id="PTHR46796:SF13">
    <property type="entry name" value="HTH-TYPE TRANSCRIPTIONAL ACTIVATOR RHAS"/>
    <property type="match status" value="1"/>
</dbReference>